<evidence type="ECO:0000313" key="3">
    <source>
        <dbReference type="Proteomes" id="UP000638918"/>
    </source>
</evidence>
<dbReference type="InterPro" id="IPR006119">
    <property type="entry name" value="Resolv_N"/>
</dbReference>
<dbReference type="SUPFAM" id="SSF53041">
    <property type="entry name" value="Resolvase-like"/>
    <property type="match status" value="1"/>
</dbReference>
<dbReference type="PANTHER" id="PTHR30461:SF23">
    <property type="entry name" value="DNA RECOMBINASE-RELATED"/>
    <property type="match status" value="1"/>
</dbReference>
<dbReference type="SMART" id="SM00857">
    <property type="entry name" value="Resolvase"/>
    <property type="match status" value="1"/>
</dbReference>
<dbReference type="PROSITE" id="PS51736">
    <property type="entry name" value="RECOMBINASES_3"/>
    <property type="match status" value="1"/>
</dbReference>
<dbReference type="Gene3D" id="3.40.50.1390">
    <property type="entry name" value="Resolvase, N-terminal catalytic domain"/>
    <property type="match status" value="1"/>
</dbReference>
<dbReference type="CDD" id="cd00338">
    <property type="entry name" value="Ser_Recombinase"/>
    <property type="match status" value="1"/>
</dbReference>
<keyword evidence="3" id="KW-1185">Reference proteome</keyword>
<reference evidence="2 3" key="1">
    <citation type="submission" date="2020-08" db="EMBL/GenBank/DDBJ databases">
        <title>A Genomic Blueprint of the Chicken Gut Microbiome.</title>
        <authorList>
            <person name="Gilroy R."/>
            <person name="Ravi A."/>
            <person name="Getino M."/>
            <person name="Pursley I."/>
            <person name="Horton D.L."/>
            <person name="Alikhan N.-F."/>
            <person name="Baker D."/>
            <person name="Gharbi K."/>
            <person name="Hall N."/>
            <person name="Watson M."/>
            <person name="Adriaenssens E.M."/>
            <person name="Foster-Nyarko E."/>
            <person name="Jarju S."/>
            <person name="Secka A."/>
            <person name="Antonio M."/>
            <person name="Oren A."/>
            <person name="Chaudhuri R."/>
            <person name="La Ragione R.M."/>
            <person name="Hildebrand F."/>
            <person name="Pallen M.J."/>
        </authorList>
    </citation>
    <scope>NUCLEOTIDE SEQUENCE [LARGE SCALE GENOMIC DNA]</scope>
    <source>
        <strain evidence="2 3">Sa3CVA3</strain>
    </source>
</reference>
<accession>A0ABR8QZE2</accession>
<evidence type="ECO:0000259" key="1">
    <source>
        <dbReference type="PROSITE" id="PS51736"/>
    </source>
</evidence>
<comment type="caution">
    <text evidence="2">The sequence shown here is derived from an EMBL/GenBank/DDBJ whole genome shotgun (WGS) entry which is preliminary data.</text>
</comment>
<dbReference type="PANTHER" id="PTHR30461">
    <property type="entry name" value="DNA-INVERTASE FROM LAMBDOID PROPHAGE"/>
    <property type="match status" value="1"/>
</dbReference>
<dbReference type="InterPro" id="IPR050639">
    <property type="entry name" value="SSR_resolvase"/>
</dbReference>
<dbReference type="EMBL" id="JACSQU010000001">
    <property type="protein sequence ID" value="MBD7940899.1"/>
    <property type="molecule type" value="Genomic_DNA"/>
</dbReference>
<name>A0ABR8QZE2_9CAUL</name>
<feature type="domain" description="Resolvase/invertase-type recombinase catalytic" evidence="1">
    <location>
        <begin position="3"/>
        <end position="153"/>
    </location>
</feature>
<evidence type="ECO:0000313" key="2">
    <source>
        <dbReference type="EMBL" id="MBD7940899.1"/>
    </source>
</evidence>
<organism evidence="2 3">
    <name type="scientific">Brevundimonas guildfordensis</name>
    <dbReference type="NCBI Taxonomy" id="2762241"/>
    <lineage>
        <taxon>Bacteria</taxon>
        <taxon>Pseudomonadati</taxon>
        <taxon>Pseudomonadota</taxon>
        <taxon>Alphaproteobacteria</taxon>
        <taxon>Caulobacterales</taxon>
        <taxon>Caulobacteraceae</taxon>
        <taxon>Brevundimonas</taxon>
    </lineage>
</organism>
<dbReference type="Proteomes" id="UP000638918">
    <property type="component" value="Unassembled WGS sequence"/>
</dbReference>
<protein>
    <submittedName>
        <fullName evidence="2">Recombinase family protein</fullName>
    </submittedName>
</protein>
<proteinExistence type="predicted"/>
<dbReference type="RefSeq" id="WP_191743249.1">
    <property type="nucleotide sequence ID" value="NZ_JACSQU010000001.1"/>
</dbReference>
<sequence>MTRAIAYFRTSSATNTDGDSVHRQARAVEAFAIAAGYELDSCFWDAAVSGADPVESRPGFAALLDRAVEAGVSAILIENADRFARDLLAQELGLRQLAALDVRVVTAAGLDLSDDSSPERLLMRQIAGAVAGYDKAKTVQRLRAARDRKRALTGRCEGRKAHVETQPGLAREARRLARRNPKTGRVRSLRQIAAELAALGFVGKGGRPYSPNVVSGMIAR</sequence>
<dbReference type="InterPro" id="IPR036162">
    <property type="entry name" value="Resolvase-like_N_sf"/>
</dbReference>
<dbReference type="Pfam" id="PF00239">
    <property type="entry name" value="Resolvase"/>
    <property type="match status" value="1"/>
</dbReference>
<gene>
    <name evidence="2" type="ORF">H9656_05845</name>
</gene>